<dbReference type="PANTHER" id="PTHR47481">
    <property type="match status" value="1"/>
</dbReference>
<evidence type="ECO:0000313" key="2">
    <source>
        <dbReference type="Proteomes" id="UP001231189"/>
    </source>
</evidence>
<keyword evidence="2" id="KW-1185">Reference proteome</keyword>
<dbReference type="Pfam" id="PF14223">
    <property type="entry name" value="Retrotran_gag_2"/>
    <property type="match status" value="1"/>
</dbReference>
<comment type="caution">
    <text evidence="1">The sequence shown here is derived from an EMBL/GenBank/DDBJ whole genome shotgun (WGS) entry which is preliminary data.</text>
</comment>
<organism evidence="1 2">
    <name type="scientific">Lolium multiflorum</name>
    <name type="common">Italian ryegrass</name>
    <name type="synonym">Lolium perenne subsp. multiflorum</name>
    <dbReference type="NCBI Taxonomy" id="4521"/>
    <lineage>
        <taxon>Eukaryota</taxon>
        <taxon>Viridiplantae</taxon>
        <taxon>Streptophyta</taxon>
        <taxon>Embryophyta</taxon>
        <taxon>Tracheophyta</taxon>
        <taxon>Spermatophyta</taxon>
        <taxon>Magnoliopsida</taxon>
        <taxon>Liliopsida</taxon>
        <taxon>Poales</taxon>
        <taxon>Poaceae</taxon>
        <taxon>BOP clade</taxon>
        <taxon>Pooideae</taxon>
        <taxon>Poodae</taxon>
        <taxon>Poeae</taxon>
        <taxon>Poeae Chloroplast Group 2 (Poeae type)</taxon>
        <taxon>Loliodinae</taxon>
        <taxon>Loliinae</taxon>
        <taxon>Lolium</taxon>
    </lineage>
</organism>
<reference evidence="1" key="1">
    <citation type="submission" date="2023-07" db="EMBL/GenBank/DDBJ databases">
        <title>A chromosome-level genome assembly of Lolium multiflorum.</title>
        <authorList>
            <person name="Chen Y."/>
            <person name="Copetti D."/>
            <person name="Kolliker R."/>
            <person name="Studer B."/>
        </authorList>
    </citation>
    <scope>NUCLEOTIDE SEQUENCE</scope>
    <source>
        <strain evidence="1">02402/16</strain>
        <tissue evidence="1">Leaf</tissue>
    </source>
</reference>
<evidence type="ECO:0000313" key="1">
    <source>
        <dbReference type="EMBL" id="KAK1668080.1"/>
    </source>
</evidence>
<proteinExistence type="predicted"/>
<name>A0AAD8WQ83_LOLMU</name>
<protein>
    <submittedName>
        <fullName evidence="1">Uncharacterized protein</fullName>
    </submittedName>
</protein>
<dbReference type="EMBL" id="JAUUTY010000003">
    <property type="protein sequence ID" value="KAK1668080.1"/>
    <property type="molecule type" value="Genomic_DNA"/>
</dbReference>
<dbReference type="Proteomes" id="UP001231189">
    <property type="component" value="Unassembled WGS sequence"/>
</dbReference>
<accession>A0AAD8WQ83</accession>
<dbReference type="AlphaFoldDB" id="A0AAD8WQ83"/>
<dbReference type="PANTHER" id="PTHR47481:SF31">
    <property type="entry name" value="OS01G0873500 PROTEIN"/>
    <property type="match status" value="1"/>
</dbReference>
<sequence length="302" mass="31715">MLPASSAAASSSSAAAPTSSAVVTNPISTAPLPTDPISTAPLVTAPFAPPSVYTAPIVAASADANSGLPMPPPGIPTAPTGYLQPPAALPVAPLLRIHLLMVYVDGSSICPAAHTVVDHGGVMMPQPNPLHQRWVQQDQEKLSTFVSSMTESVVGMVMFATTACDAWETLVGAFATISVACSSGIRQQMAELKKRNSTMTVYFHKMKALADELMSIGQPLRDTELISYLLAGLDTEYDALYEVVNVRTGPMPIRDLYAQLCAAEHRKSTQRADAGHHYPSAQFAPAQGSYGPMAHATTFGAP</sequence>
<gene>
    <name evidence="1" type="ORF">QYE76_056239</name>
</gene>